<evidence type="ECO:0000313" key="4">
    <source>
        <dbReference type="EMBL" id="CAH1957622.1"/>
    </source>
</evidence>
<protein>
    <recommendedName>
        <fullName evidence="3">Protein TsetseEP domain-containing protein</fullName>
    </recommendedName>
</protein>
<comment type="caution">
    <text evidence="4">The sequence shown here is derived from an EMBL/GenBank/DDBJ whole genome shotgun (WGS) entry which is preliminary data.</text>
</comment>
<feature type="coiled-coil region" evidence="1">
    <location>
        <begin position="29"/>
        <end position="60"/>
    </location>
</feature>
<feature type="chain" id="PRO_5040516069" description="Protein TsetseEP domain-containing protein" evidence="2">
    <location>
        <begin position="23"/>
        <end position="229"/>
    </location>
</feature>
<proteinExistence type="predicted"/>
<name>A0A9P0JPW4_ACAOB</name>
<dbReference type="EMBL" id="CAKOFQ010006672">
    <property type="protein sequence ID" value="CAH1957622.1"/>
    <property type="molecule type" value="Genomic_DNA"/>
</dbReference>
<feature type="signal peptide" evidence="2">
    <location>
        <begin position="1"/>
        <end position="22"/>
    </location>
</feature>
<dbReference type="Proteomes" id="UP001152888">
    <property type="component" value="Unassembled WGS sequence"/>
</dbReference>
<reference evidence="4" key="1">
    <citation type="submission" date="2022-03" db="EMBL/GenBank/DDBJ databases">
        <authorList>
            <person name="Sayadi A."/>
        </authorList>
    </citation>
    <scope>NUCLEOTIDE SEQUENCE</scope>
</reference>
<dbReference type="AlphaFoldDB" id="A0A9P0JPW4"/>
<dbReference type="OrthoDB" id="6737816at2759"/>
<keyword evidence="2" id="KW-0732">Signal</keyword>
<evidence type="ECO:0000259" key="3">
    <source>
        <dbReference type="Pfam" id="PF05267"/>
    </source>
</evidence>
<evidence type="ECO:0000256" key="2">
    <source>
        <dbReference type="SAM" id="SignalP"/>
    </source>
</evidence>
<sequence length="229" mass="25274">MFGKKVVVFSLVVLAVVSQAHGNKVDDLLRRLKAAVDKAMVQAQEQLDRSKVQLQQHAAEDVADGRAQIEVIKKGYVDQLDKIKADNKDKDISSCLGENETKLNNLVTDYGIQMDNCVNDKINEGTKYAQDALDRVKKIVSDVENIRQEIKDCGHGWKAAKCIAKLAVRIEKEITNLPTIIEGDVVVTAARIAQLDPKLKGCATDKVNEARTQGQTLLDTIKQCVANIH</sequence>
<organism evidence="4 5">
    <name type="scientific">Acanthoscelides obtectus</name>
    <name type="common">Bean weevil</name>
    <name type="synonym">Bruchus obtectus</name>
    <dbReference type="NCBI Taxonomy" id="200917"/>
    <lineage>
        <taxon>Eukaryota</taxon>
        <taxon>Metazoa</taxon>
        <taxon>Ecdysozoa</taxon>
        <taxon>Arthropoda</taxon>
        <taxon>Hexapoda</taxon>
        <taxon>Insecta</taxon>
        <taxon>Pterygota</taxon>
        <taxon>Neoptera</taxon>
        <taxon>Endopterygota</taxon>
        <taxon>Coleoptera</taxon>
        <taxon>Polyphaga</taxon>
        <taxon>Cucujiformia</taxon>
        <taxon>Chrysomeloidea</taxon>
        <taxon>Chrysomelidae</taxon>
        <taxon>Bruchinae</taxon>
        <taxon>Bruchini</taxon>
        <taxon>Acanthoscelides</taxon>
    </lineage>
</organism>
<accession>A0A9P0JPW4</accession>
<feature type="domain" description="Protein TsetseEP" evidence="3">
    <location>
        <begin position="94"/>
        <end position="202"/>
    </location>
</feature>
<keyword evidence="1" id="KW-0175">Coiled coil</keyword>
<evidence type="ECO:0000313" key="5">
    <source>
        <dbReference type="Proteomes" id="UP001152888"/>
    </source>
</evidence>
<evidence type="ECO:0000256" key="1">
    <source>
        <dbReference type="SAM" id="Coils"/>
    </source>
</evidence>
<gene>
    <name evidence="4" type="ORF">ACAOBT_LOCUS2200</name>
</gene>
<keyword evidence="5" id="KW-1185">Reference proteome</keyword>
<dbReference type="InterPro" id="IPR007931">
    <property type="entry name" value="TsetseEP"/>
</dbReference>
<dbReference type="Pfam" id="PF05267">
    <property type="entry name" value="DUF725"/>
    <property type="match status" value="1"/>
</dbReference>